<proteinExistence type="predicted"/>
<evidence type="ECO:0000313" key="1">
    <source>
        <dbReference type="EMBL" id="WBP84205.1"/>
    </source>
</evidence>
<organism evidence="1 2">
    <name type="scientific">Mycoplasmopsis edwardii</name>
    <dbReference type="NCBI Taxonomy" id="53558"/>
    <lineage>
        <taxon>Bacteria</taxon>
        <taxon>Bacillati</taxon>
        <taxon>Mycoplasmatota</taxon>
        <taxon>Mycoplasmoidales</taxon>
        <taxon>Metamycoplasmataceae</taxon>
        <taxon>Mycoplasmopsis</taxon>
    </lineage>
</organism>
<accession>A0ACD4PIT7</accession>
<gene>
    <name evidence="1" type="ORF">Me_995_000168</name>
</gene>
<name>A0ACD4PIT7_9BACT</name>
<sequence length="252" mass="29237">MIRISKISEKGNVRSNNEDRVGYFINDYAYLGVLCDGMGGHKNGDYAASIAINVLSWDFMNTFKSIEYPDVREFIFNSISNIKNEMKKVIFEQPDKKNMGSTIVAFIYLKEIKKIILFYSGDSRCYIYKQKGEFIQATKDHNLLNRWIDEGIEEKNFVDNYHYHRYLTSALGAELDTKVDIISLDYDPENPITKILLTSDGMHEFLNNDEMYFVVSNQDWETETKLNKLVQSALINESNDNISAVLMEIDYE</sequence>
<reference evidence="1" key="1">
    <citation type="submission" date="2022-12" db="EMBL/GenBank/DDBJ databases">
        <authorList>
            <consortium name="Asia Pacific Centre for Animal Health"/>
            <person name="Klose S.M."/>
            <person name="Legione A.R."/>
            <person name="Monotti I."/>
            <person name="Bushell R."/>
            <person name="Marenda M.S."/>
            <person name="Sugiyama T."/>
            <person name="Browning G.F."/>
            <person name="Vaz P.K."/>
        </authorList>
    </citation>
    <scope>NUCLEOTIDE SEQUENCE</scope>
    <source>
        <strain evidence="1">Felid995</strain>
    </source>
</reference>
<evidence type="ECO:0000313" key="2">
    <source>
        <dbReference type="Proteomes" id="UP001213039"/>
    </source>
</evidence>
<protein>
    <submittedName>
        <fullName evidence="1">Protein phosphatase 2C domain-containing protein</fullName>
    </submittedName>
</protein>
<dbReference type="EMBL" id="CP114370">
    <property type="protein sequence ID" value="WBP84205.1"/>
    <property type="molecule type" value="Genomic_DNA"/>
</dbReference>
<dbReference type="Proteomes" id="UP001213039">
    <property type="component" value="Chromosome"/>
</dbReference>
<keyword evidence="2" id="KW-1185">Reference proteome</keyword>